<dbReference type="Proteomes" id="UP001221142">
    <property type="component" value="Unassembled WGS sequence"/>
</dbReference>
<feature type="transmembrane region" description="Helical" evidence="2">
    <location>
        <begin position="85"/>
        <end position="104"/>
    </location>
</feature>
<evidence type="ECO:0000259" key="3">
    <source>
        <dbReference type="Pfam" id="PF20153"/>
    </source>
</evidence>
<name>A0AAD7F8Y4_9AGAR</name>
<feature type="domain" description="DUF6535" evidence="3">
    <location>
        <begin position="59"/>
        <end position="149"/>
    </location>
</feature>
<evidence type="ECO:0000256" key="1">
    <source>
        <dbReference type="SAM" id="Coils"/>
    </source>
</evidence>
<dbReference type="AlphaFoldDB" id="A0AAD7F8Y4"/>
<keyword evidence="5" id="KW-1185">Reference proteome</keyword>
<sequence>MSETGCCCHRVTSVPGDASTADLLRECLNDLTKQMKQLNTAVKDLRSVPPVPDKKTMFWNSYKMVADEYDREHQVKYSTDLDTSLIFAGLFSAVSSAFIIAIQPELQGQTPLNHDTQTAILIAQCLLYVSLSVDAQASVSSVWRTLVWVSFIPLFHSLITVTDHYYKLQFSYMLPSVSYH</sequence>
<proteinExistence type="predicted"/>
<accession>A0AAD7F8Y4</accession>
<evidence type="ECO:0000313" key="4">
    <source>
        <dbReference type="EMBL" id="KAJ7606007.1"/>
    </source>
</evidence>
<comment type="caution">
    <text evidence="4">The sequence shown here is derived from an EMBL/GenBank/DDBJ whole genome shotgun (WGS) entry which is preliminary data.</text>
</comment>
<gene>
    <name evidence="4" type="ORF">FB45DRAFT_951605</name>
</gene>
<keyword evidence="1" id="KW-0175">Coiled coil</keyword>
<feature type="transmembrane region" description="Helical" evidence="2">
    <location>
        <begin position="145"/>
        <end position="166"/>
    </location>
</feature>
<feature type="transmembrane region" description="Helical" evidence="2">
    <location>
        <begin position="116"/>
        <end position="133"/>
    </location>
</feature>
<keyword evidence="2" id="KW-1133">Transmembrane helix</keyword>
<evidence type="ECO:0000256" key="2">
    <source>
        <dbReference type="SAM" id="Phobius"/>
    </source>
</evidence>
<reference evidence="4" key="1">
    <citation type="submission" date="2023-03" db="EMBL/GenBank/DDBJ databases">
        <title>Massive genome expansion in bonnet fungi (Mycena s.s.) driven by repeated elements and novel gene families across ecological guilds.</title>
        <authorList>
            <consortium name="Lawrence Berkeley National Laboratory"/>
            <person name="Harder C.B."/>
            <person name="Miyauchi S."/>
            <person name="Viragh M."/>
            <person name="Kuo A."/>
            <person name="Thoen E."/>
            <person name="Andreopoulos B."/>
            <person name="Lu D."/>
            <person name="Skrede I."/>
            <person name="Drula E."/>
            <person name="Henrissat B."/>
            <person name="Morin E."/>
            <person name="Kohler A."/>
            <person name="Barry K."/>
            <person name="LaButti K."/>
            <person name="Morin E."/>
            <person name="Salamov A."/>
            <person name="Lipzen A."/>
            <person name="Mereny Z."/>
            <person name="Hegedus B."/>
            <person name="Baldrian P."/>
            <person name="Stursova M."/>
            <person name="Weitz H."/>
            <person name="Taylor A."/>
            <person name="Grigoriev I.V."/>
            <person name="Nagy L.G."/>
            <person name="Martin F."/>
            <person name="Kauserud H."/>
        </authorList>
    </citation>
    <scope>NUCLEOTIDE SEQUENCE</scope>
    <source>
        <strain evidence="4">9284</strain>
    </source>
</reference>
<keyword evidence="2" id="KW-0472">Membrane</keyword>
<feature type="coiled-coil region" evidence="1">
    <location>
        <begin position="21"/>
        <end position="48"/>
    </location>
</feature>
<organism evidence="4 5">
    <name type="scientific">Roridomyces roridus</name>
    <dbReference type="NCBI Taxonomy" id="1738132"/>
    <lineage>
        <taxon>Eukaryota</taxon>
        <taxon>Fungi</taxon>
        <taxon>Dikarya</taxon>
        <taxon>Basidiomycota</taxon>
        <taxon>Agaricomycotina</taxon>
        <taxon>Agaricomycetes</taxon>
        <taxon>Agaricomycetidae</taxon>
        <taxon>Agaricales</taxon>
        <taxon>Marasmiineae</taxon>
        <taxon>Mycenaceae</taxon>
        <taxon>Roridomyces</taxon>
    </lineage>
</organism>
<dbReference type="Pfam" id="PF20153">
    <property type="entry name" value="DUF6535"/>
    <property type="match status" value="1"/>
</dbReference>
<keyword evidence="2" id="KW-0812">Transmembrane</keyword>
<dbReference type="InterPro" id="IPR045338">
    <property type="entry name" value="DUF6535"/>
</dbReference>
<protein>
    <recommendedName>
        <fullName evidence="3">DUF6535 domain-containing protein</fullName>
    </recommendedName>
</protein>
<evidence type="ECO:0000313" key="5">
    <source>
        <dbReference type="Proteomes" id="UP001221142"/>
    </source>
</evidence>
<dbReference type="EMBL" id="JARKIF010000065">
    <property type="protein sequence ID" value="KAJ7606007.1"/>
    <property type="molecule type" value="Genomic_DNA"/>
</dbReference>